<dbReference type="FunFam" id="3.40.50.150:FF:000194">
    <property type="entry name" value="Phosphoglycerate kinase"/>
    <property type="match status" value="1"/>
</dbReference>
<dbReference type="GO" id="GO:0043531">
    <property type="term" value="F:ADP binding"/>
    <property type="evidence" value="ECO:0007669"/>
    <property type="project" value="TreeGrafter"/>
</dbReference>
<keyword evidence="7" id="KW-0819">tRNA processing</keyword>
<evidence type="ECO:0000256" key="2">
    <source>
        <dbReference type="ARBA" id="ARBA00001946"/>
    </source>
</evidence>
<evidence type="ECO:0000256" key="8">
    <source>
        <dbReference type="ARBA" id="ARBA00022741"/>
    </source>
</evidence>
<dbReference type="Proteomes" id="UP001187192">
    <property type="component" value="Unassembled WGS sequence"/>
</dbReference>
<dbReference type="InterPro" id="IPR001576">
    <property type="entry name" value="Phosphoglycerate_kinase"/>
</dbReference>
<gene>
    <name evidence="14" type="ORF">TIFTF001_008410</name>
</gene>
<dbReference type="PRINTS" id="PR00477">
    <property type="entry name" value="PHGLYCKINASE"/>
</dbReference>
<dbReference type="GO" id="GO:0004618">
    <property type="term" value="F:phosphoglycerate kinase activity"/>
    <property type="evidence" value="ECO:0007669"/>
    <property type="project" value="UniProtKB-EC"/>
</dbReference>
<evidence type="ECO:0000256" key="5">
    <source>
        <dbReference type="ARBA" id="ARBA00022679"/>
    </source>
</evidence>
<comment type="similarity">
    <text evidence="3 12">Belongs to the phosphoglycerate kinase family.</text>
</comment>
<dbReference type="GO" id="GO:0005524">
    <property type="term" value="F:ATP binding"/>
    <property type="evidence" value="ECO:0007669"/>
    <property type="project" value="UniProtKB-KW"/>
</dbReference>
<sequence>MKENQNQTPYLMFDSTILLGDEAEQIARSAPNALLTIKYLHEAGAKVILVSDWSLKNKSFTSESVADFLSSALNNEVVPVGCISLEKLLKTECFEKANIFLLDSLSEFKEEVANCLEFSEALSFGVDIFVNDTFSQSHKILASTVGVTRFCYACLAGFHFEEILNQLRNLKEAEREPYVAIIGGGNLLDKAAALHFLACRCKGLVFVGMMAFQIMHALGLSVPSNLVERGALKQALDIVQFAQSRNVNLIYPQDFWCKNDRFSSQFEIFPSHGIMDGWEPVDIGPVSLDEIKSLLTKCKINVRSTEVVLLLLYYRNLFAAFVLSIHLMKIYKSSCTSGESKLAQILNQLSQSDCDVTVVGNMACEALINESSSFSVSNMVYNASVVWEFLKGRKLSGVIALDRVCLIFMSAYPFDIDWNAVYVDPSKPLLVDIGSGNGLFLLGMARRRKDLNYLGLEMNKKLVRHCLDSIPRLGIQNVYFIATNATSAFRSIVSSYPGKLTLASIQCPNPDFNNPEYRWRMLQRSLVEAIVELLTPNGKDFSSVHCSLYKSLQVFLQSDVEAVSLRMKEEFLKYGKGKLIVDEESNAVNSQGWLKENLFGVRSDWEQHVLDRGAPMYRLMLSKSTSTWCQFSKEASK</sequence>
<keyword evidence="11" id="KW-0460">Magnesium</keyword>
<evidence type="ECO:0000256" key="4">
    <source>
        <dbReference type="ARBA" id="ARBA00022603"/>
    </source>
</evidence>
<evidence type="ECO:0000256" key="7">
    <source>
        <dbReference type="ARBA" id="ARBA00022694"/>
    </source>
</evidence>
<dbReference type="GO" id="GO:0006096">
    <property type="term" value="P:glycolytic process"/>
    <property type="evidence" value="ECO:0007669"/>
    <property type="project" value="InterPro"/>
</dbReference>
<dbReference type="GO" id="GO:0008176">
    <property type="term" value="F:tRNA (guanine(46)-N7)-methyltransferase activity"/>
    <property type="evidence" value="ECO:0007669"/>
    <property type="project" value="UniProtKB-EC"/>
</dbReference>
<dbReference type="SUPFAM" id="SSF53748">
    <property type="entry name" value="Phosphoglycerate kinase"/>
    <property type="match status" value="1"/>
</dbReference>
<evidence type="ECO:0000256" key="6">
    <source>
        <dbReference type="ARBA" id="ARBA00022691"/>
    </source>
</evidence>
<proteinExistence type="inferred from homology"/>
<keyword evidence="9 12" id="KW-0418">Kinase</keyword>
<dbReference type="Pfam" id="PF00162">
    <property type="entry name" value="PGK"/>
    <property type="match status" value="1"/>
</dbReference>
<dbReference type="PROSITE" id="PS51625">
    <property type="entry name" value="SAM_MT_TRMB"/>
    <property type="match status" value="1"/>
</dbReference>
<keyword evidence="5 12" id="KW-0808">Transferase</keyword>
<organism evidence="14 15">
    <name type="scientific">Ficus carica</name>
    <name type="common">Common fig</name>
    <dbReference type="NCBI Taxonomy" id="3494"/>
    <lineage>
        <taxon>Eukaryota</taxon>
        <taxon>Viridiplantae</taxon>
        <taxon>Streptophyta</taxon>
        <taxon>Embryophyta</taxon>
        <taxon>Tracheophyta</taxon>
        <taxon>Spermatophyta</taxon>
        <taxon>Magnoliopsida</taxon>
        <taxon>eudicotyledons</taxon>
        <taxon>Gunneridae</taxon>
        <taxon>Pentapetalae</taxon>
        <taxon>rosids</taxon>
        <taxon>fabids</taxon>
        <taxon>Rosales</taxon>
        <taxon>Moraceae</taxon>
        <taxon>Ficeae</taxon>
        <taxon>Ficus</taxon>
    </lineage>
</organism>
<accession>A0AA87ZUV3</accession>
<keyword evidence="15" id="KW-1185">Reference proteome</keyword>
<evidence type="ECO:0000256" key="10">
    <source>
        <dbReference type="ARBA" id="ARBA00022840"/>
    </source>
</evidence>
<evidence type="ECO:0000256" key="11">
    <source>
        <dbReference type="ARBA" id="ARBA00022842"/>
    </source>
</evidence>
<dbReference type="SUPFAM" id="SSF53335">
    <property type="entry name" value="S-adenosyl-L-methionine-dependent methyltransferases"/>
    <property type="match status" value="1"/>
</dbReference>
<dbReference type="GO" id="GO:0006094">
    <property type="term" value="P:gluconeogenesis"/>
    <property type="evidence" value="ECO:0007669"/>
    <property type="project" value="TreeGrafter"/>
</dbReference>
<dbReference type="EC" id="2.7.2.3" evidence="12"/>
<evidence type="ECO:0000256" key="9">
    <source>
        <dbReference type="ARBA" id="ARBA00022777"/>
    </source>
</evidence>
<comment type="subunit">
    <text evidence="13">Monomer.</text>
</comment>
<keyword evidence="6" id="KW-0949">S-adenosyl-L-methionine</keyword>
<evidence type="ECO:0000313" key="15">
    <source>
        <dbReference type="Proteomes" id="UP001187192"/>
    </source>
</evidence>
<evidence type="ECO:0000256" key="3">
    <source>
        <dbReference type="ARBA" id="ARBA00008982"/>
    </source>
</evidence>
<protein>
    <recommendedName>
        <fullName evidence="12">Phosphoglycerate kinase</fullName>
        <ecNumber evidence="12">2.7.2.3</ecNumber>
    </recommendedName>
</protein>
<evidence type="ECO:0000256" key="12">
    <source>
        <dbReference type="RuleBase" id="RU000532"/>
    </source>
</evidence>
<name>A0AA87ZUV3_FICCA</name>
<reference evidence="14" key="1">
    <citation type="submission" date="2023-07" db="EMBL/GenBank/DDBJ databases">
        <title>draft genome sequence of fig (Ficus carica).</title>
        <authorList>
            <person name="Takahashi T."/>
            <person name="Nishimura K."/>
        </authorList>
    </citation>
    <scope>NUCLEOTIDE SEQUENCE</scope>
</reference>
<comment type="catalytic activity">
    <reaction evidence="1">
        <text>guanosine(46) in tRNA + S-adenosyl-L-methionine = N(7)-methylguanosine(46) in tRNA + S-adenosyl-L-homocysteine</text>
        <dbReference type="Rhea" id="RHEA:42708"/>
        <dbReference type="Rhea" id="RHEA-COMP:10188"/>
        <dbReference type="Rhea" id="RHEA-COMP:10189"/>
        <dbReference type="ChEBI" id="CHEBI:57856"/>
        <dbReference type="ChEBI" id="CHEBI:59789"/>
        <dbReference type="ChEBI" id="CHEBI:74269"/>
        <dbReference type="ChEBI" id="CHEBI:74480"/>
        <dbReference type="EC" id="2.1.1.33"/>
    </reaction>
</comment>
<dbReference type="AlphaFoldDB" id="A0AA87ZUV3"/>
<dbReference type="EMBL" id="BTGU01000009">
    <property type="protein sequence ID" value="GMN39195.1"/>
    <property type="molecule type" value="Genomic_DNA"/>
</dbReference>
<dbReference type="Gene3D" id="3.40.50.1260">
    <property type="entry name" value="Phosphoglycerate kinase, N-terminal domain"/>
    <property type="match status" value="2"/>
</dbReference>
<dbReference type="GO" id="GO:0005829">
    <property type="term" value="C:cytosol"/>
    <property type="evidence" value="ECO:0007669"/>
    <property type="project" value="TreeGrafter"/>
</dbReference>
<dbReference type="Gene3D" id="3.40.50.150">
    <property type="entry name" value="Vaccinia Virus protein VP39"/>
    <property type="match status" value="1"/>
</dbReference>
<dbReference type="PANTHER" id="PTHR11406">
    <property type="entry name" value="PHOSPHOGLYCERATE KINASE"/>
    <property type="match status" value="1"/>
</dbReference>
<dbReference type="InterPro" id="IPR015824">
    <property type="entry name" value="Phosphoglycerate_kinase_N"/>
</dbReference>
<evidence type="ECO:0000256" key="1">
    <source>
        <dbReference type="ARBA" id="ARBA00000142"/>
    </source>
</evidence>
<dbReference type="CDD" id="cd02440">
    <property type="entry name" value="AdoMet_MTases"/>
    <property type="match status" value="1"/>
</dbReference>
<keyword evidence="10" id="KW-0067">ATP-binding</keyword>
<dbReference type="InterPro" id="IPR036043">
    <property type="entry name" value="Phosphoglycerate_kinase_sf"/>
</dbReference>
<dbReference type="InterPro" id="IPR029063">
    <property type="entry name" value="SAM-dependent_MTases_sf"/>
</dbReference>
<comment type="cofactor">
    <cofactor evidence="2">
        <name>Mg(2+)</name>
        <dbReference type="ChEBI" id="CHEBI:18420"/>
    </cofactor>
</comment>
<evidence type="ECO:0000256" key="13">
    <source>
        <dbReference type="RuleBase" id="RU000696"/>
    </source>
</evidence>
<evidence type="ECO:0000313" key="14">
    <source>
        <dbReference type="EMBL" id="GMN39195.1"/>
    </source>
</evidence>
<comment type="caution">
    <text evidence="14">The sequence shown here is derived from an EMBL/GenBank/DDBJ whole genome shotgun (WGS) entry which is preliminary data.</text>
</comment>
<dbReference type="PANTHER" id="PTHR11406:SF32">
    <property type="entry name" value="PHOSPHOGLYCERATE KINASE"/>
    <property type="match status" value="1"/>
</dbReference>
<comment type="catalytic activity">
    <reaction evidence="12">
        <text>(2R)-3-phosphoglycerate + ATP = (2R)-3-phospho-glyceroyl phosphate + ADP</text>
        <dbReference type="Rhea" id="RHEA:14801"/>
        <dbReference type="ChEBI" id="CHEBI:30616"/>
        <dbReference type="ChEBI" id="CHEBI:57604"/>
        <dbReference type="ChEBI" id="CHEBI:58272"/>
        <dbReference type="ChEBI" id="CHEBI:456216"/>
        <dbReference type="EC" id="2.7.2.3"/>
    </reaction>
</comment>
<dbReference type="Pfam" id="PF02390">
    <property type="entry name" value="Methyltransf_4"/>
    <property type="match status" value="1"/>
</dbReference>
<keyword evidence="4" id="KW-0489">Methyltransferase</keyword>
<keyword evidence="8" id="KW-0547">Nucleotide-binding</keyword>
<dbReference type="InterPro" id="IPR003358">
    <property type="entry name" value="tRNA_(Gua-N-7)_MeTrfase_Trmb"/>
</dbReference>